<feature type="compositionally biased region" description="Basic and acidic residues" evidence="1">
    <location>
        <begin position="17"/>
        <end position="28"/>
    </location>
</feature>
<gene>
    <name evidence="2" type="ORF">NCTC12998_07187</name>
</gene>
<protein>
    <submittedName>
        <fullName evidence="2">Uncharacterized protein</fullName>
    </submittedName>
</protein>
<feature type="region of interest" description="Disordered" evidence="1">
    <location>
        <begin position="1"/>
        <end position="28"/>
    </location>
</feature>
<evidence type="ECO:0000256" key="1">
    <source>
        <dbReference type="SAM" id="MobiDB-lite"/>
    </source>
</evidence>
<dbReference type="AlphaFoldDB" id="A0A485D396"/>
<accession>A0A485D396</accession>
<dbReference type="EMBL" id="CAADJE010000040">
    <property type="protein sequence ID" value="VFS91609.1"/>
    <property type="molecule type" value="Genomic_DNA"/>
</dbReference>
<proteinExistence type="predicted"/>
<reference evidence="2 3" key="1">
    <citation type="submission" date="2019-03" db="EMBL/GenBank/DDBJ databases">
        <authorList>
            <consortium name="Pathogen Informatics"/>
        </authorList>
    </citation>
    <scope>NUCLEOTIDE SEQUENCE [LARGE SCALE GENOMIC DNA]</scope>
    <source>
        <strain evidence="2 3">NCTC12998</strain>
    </source>
</reference>
<dbReference type="Proteomes" id="UP000345637">
    <property type="component" value="Unassembled WGS sequence"/>
</dbReference>
<evidence type="ECO:0000313" key="2">
    <source>
        <dbReference type="EMBL" id="VFS91609.1"/>
    </source>
</evidence>
<name>A0A485D396_RAOPL</name>
<organism evidence="2 3">
    <name type="scientific">Raoultella planticola</name>
    <name type="common">Klebsiella planticola</name>
    <dbReference type="NCBI Taxonomy" id="575"/>
    <lineage>
        <taxon>Bacteria</taxon>
        <taxon>Pseudomonadati</taxon>
        <taxon>Pseudomonadota</taxon>
        <taxon>Gammaproteobacteria</taxon>
        <taxon>Enterobacterales</taxon>
        <taxon>Enterobacteriaceae</taxon>
        <taxon>Klebsiella/Raoultella group</taxon>
        <taxon>Raoultella</taxon>
    </lineage>
</organism>
<sequence length="64" mass="7660">MNKTAHEVQTCWLESRQPNERNGNEAEKFSDECWEKGLRLDKSPSVHYQLLMETIRWTLIPQQK</sequence>
<evidence type="ECO:0000313" key="3">
    <source>
        <dbReference type="Proteomes" id="UP000345637"/>
    </source>
</evidence>